<sequence length="190" mass="20154">MSLALRPGEIVGIVGRSGSGKSTLARILAGLEAPDSGTVTLQGQTTRRRLRPGYVMPVFQDPVASLDRRWPLWRTLAEPVRARGGTLTRAAAERALADVGLHLDLDRRPGSLSVGQAQRVAIARALLAEPALLVADEPTASLDVATTAAVTDRLRTLADRGTAILIVSHDRARLGGYADHVRTMAAGRLT</sequence>
<evidence type="ECO:0000313" key="5">
    <source>
        <dbReference type="Proteomes" id="UP001501598"/>
    </source>
</evidence>
<keyword evidence="2" id="KW-0067">ATP-binding</keyword>
<dbReference type="SMART" id="SM00382">
    <property type="entry name" value="AAA"/>
    <property type="match status" value="1"/>
</dbReference>
<dbReference type="InterPro" id="IPR017871">
    <property type="entry name" value="ABC_transporter-like_CS"/>
</dbReference>
<name>A0ABP8RUZ4_9PSEU</name>
<dbReference type="SUPFAM" id="SSF52540">
    <property type="entry name" value="P-loop containing nucleoside triphosphate hydrolases"/>
    <property type="match status" value="1"/>
</dbReference>
<feature type="domain" description="ABC transporter" evidence="3">
    <location>
        <begin position="1"/>
        <end position="190"/>
    </location>
</feature>
<organism evidence="4 5">
    <name type="scientific">Pseudonocardia xishanensis</name>
    <dbReference type="NCBI Taxonomy" id="630995"/>
    <lineage>
        <taxon>Bacteria</taxon>
        <taxon>Bacillati</taxon>
        <taxon>Actinomycetota</taxon>
        <taxon>Actinomycetes</taxon>
        <taxon>Pseudonocardiales</taxon>
        <taxon>Pseudonocardiaceae</taxon>
        <taxon>Pseudonocardia</taxon>
    </lineage>
</organism>
<protein>
    <recommendedName>
        <fullName evidence="3">ABC transporter domain-containing protein</fullName>
    </recommendedName>
</protein>
<dbReference type="Proteomes" id="UP001501598">
    <property type="component" value="Unassembled WGS sequence"/>
</dbReference>
<evidence type="ECO:0000259" key="3">
    <source>
        <dbReference type="PROSITE" id="PS50893"/>
    </source>
</evidence>
<dbReference type="PROSITE" id="PS50893">
    <property type="entry name" value="ABC_TRANSPORTER_2"/>
    <property type="match status" value="1"/>
</dbReference>
<gene>
    <name evidence="4" type="ORF">GCM10023175_40430</name>
</gene>
<evidence type="ECO:0000313" key="4">
    <source>
        <dbReference type="EMBL" id="GAA4550392.1"/>
    </source>
</evidence>
<reference evidence="5" key="1">
    <citation type="journal article" date="2019" name="Int. J. Syst. Evol. Microbiol.">
        <title>The Global Catalogue of Microorganisms (GCM) 10K type strain sequencing project: providing services to taxonomists for standard genome sequencing and annotation.</title>
        <authorList>
            <consortium name="The Broad Institute Genomics Platform"/>
            <consortium name="The Broad Institute Genome Sequencing Center for Infectious Disease"/>
            <person name="Wu L."/>
            <person name="Ma J."/>
        </authorList>
    </citation>
    <scope>NUCLEOTIDE SEQUENCE [LARGE SCALE GENOMIC DNA]</scope>
    <source>
        <strain evidence="5">JCM 17906</strain>
    </source>
</reference>
<proteinExistence type="predicted"/>
<dbReference type="InterPro" id="IPR003439">
    <property type="entry name" value="ABC_transporter-like_ATP-bd"/>
</dbReference>
<dbReference type="Pfam" id="PF00005">
    <property type="entry name" value="ABC_tran"/>
    <property type="match status" value="1"/>
</dbReference>
<comment type="caution">
    <text evidence="4">The sequence shown here is derived from an EMBL/GenBank/DDBJ whole genome shotgun (WGS) entry which is preliminary data.</text>
</comment>
<dbReference type="InterPro" id="IPR027417">
    <property type="entry name" value="P-loop_NTPase"/>
</dbReference>
<keyword evidence="5" id="KW-1185">Reference proteome</keyword>
<dbReference type="InterPro" id="IPR003593">
    <property type="entry name" value="AAA+_ATPase"/>
</dbReference>
<evidence type="ECO:0000256" key="1">
    <source>
        <dbReference type="ARBA" id="ARBA00022741"/>
    </source>
</evidence>
<dbReference type="InterPro" id="IPR015854">
    <property type="entry name" value="ABC_transpr_LolD-like"/>
</dbReference>
<dbReference type="Gene3D" id="3.40.50.300">
    <property type="entry name" value="P-loop containing nucleotide triphosphate hydrolases"/>
    <property type="match status" value="1"/>
</dbReference>
<evidence type="ECO:0000256" key="2">
    <source>
        <dbReference type="ARBA" id="ARBA00022840"/>
    </source>
</evidence>
<dbReference type="PANTHER" id="PTHR24220">
    <property type="entry name" value="IMPORT ATP-BINDING PROTEIN"/>
    <property type="match status" value="1"/>
</dbReference>
<dbReference type="EMBL" id="BAABGT010000056">
    <property type="protein sequence ID" value="GAA4550392.1"/>
    <property type="molecule type" value="Genomic_DNA"/>
</dbReference>
<keyword evidence="1" id="KW-0547">Nucleotide-binding</keyword>
<dbReference type="PROSITE" id="PS00211">
    <property type="entry name" value="ABC_TRANSPORTER_1"/>
    <property type="match status" value="1"/>
</dbReference>
<dbReference type="RefSeq" id="WP_345420717.1">
    <property type="nucleotide sequence ID" value="NZ_BAABGT010000056.1"/>
</dbReference>
<dbReference type="PANTHER" id="PTHR24220:SF685">
    <property type="entry name" value="ABC TRANSPORTER RELATED"/>
    <property type="match status" value="1"/>
</dbReference>
<accession>A0ABP8RUZ4</accession>